<dbReference type="AlphaFoldDB" id="A0A921MYQ9"/>
<keyword evidence="3 6" id="KW-0812">Transmembrane</keyword>
<evidence type="ECO:0000313" key="7">
    <source>
        <dbReference type="EMBL" id="HJG92612.1"/>
    </source>
</evidence>
<evidence type="ECO:0000256" key="5">
    <source>
        <dbReference type="ARBA" id="ARBA00023136"/>
    </source>
</evidence>
<sequence>MVELGSPRRAPEMKMGHESVLTFAGIVANAGIAFVVTWLIARGLGAAATGAFFLLTSLFMIATAVIGLGADTGLVRALSRARAVGESTHLRPLVRTAVQPVIVLGLAVTGVLLIAAEPLAAGLAPGQGAAPTIRLLALALLPAALTGILLAGSRGLGRIRTYTVVQNLFIPICRLALVAAVIAVLGTTWSVVGAWAAPLYAAAALAGITLMAHLRAEAGLTAPLSHEERVVMSRRFWAFSLPRGVTIILERALDWADVLLVIALLGPGPGGVYGVVTRIVQAGNMLEAALRIVLGPRISAALARDDHARAEQLYRQATQLLILGSWPFYLAVALFADVVLGLFGPEFTLGTVALVVLASAMALKNTAGALQTVLLMAGRSTWQLRNKAIQLAALLVLMPVLVPWWGMSGAAIAFALSIVLDTLLAGSQVHRALGITVPLRAVAAATLLPTLILVIGSVLVRLLGAGSGAPLQLCGLAAVLAVYGLALLIAHRRGALLDEPAPR</sequence>
<accession>A0A921MYQ9</accession>
<evidence type="ECO:0000256" key="4">
    <source>
        <dbReference type="ARBA" id="ARBA00022989"/>
    </source>
</evidence>
<feature type="transmembrane region" description="Helical" evidence="6">
    <location>
        <begin position="441"/>
        <end position="463"/>
    </location>
</feature>
<dbReference type="InterPro" id="IPR050833">
    <property type="entry name" value="Poly_Biosynth_Transport"/>
</dbReference>
<keyword evidence="2" id="KW-1003">Cell membrane</keyword>
<feature type="transmembrane region" description="Helical" evidence="6">
    <location>
        <begin position="411"/>
        <end position="429"/>
    </location>
</feature>
<evidence type="ECO:0000256" key="3">
    <source>
        <dbReference type="ARBA" id="ARBA00022692"/>
    </source>
</evidence>
<reference evidence="7" key="2">
    <citation type="submission" date="2021-09" db="EMBL/GenBank/DDBJ databases">
        <authorList>
            <person name="Gilroy R."/>
        </authorList>
    </citation>
    <scope>NUCLEOTIDE SEQUENCE</scope>
    <source>
        <strain evidence="7">ChiGjej5B5-22894</strain>
    </source>
</reference>
<evidence type="ECO:0000256" key="1">
    <source>
        <dbReference type="ARBA" id="ARBA00004651"/>
    </source>
</evidence>
<comment type="subcellular location">
    <subcellularLocation>
        <location evidence="1">Cell membrane</location>
        <topology evidence="1">Multi-pass membrane protein</topology>
    </subcellularLocation>
</comment>
<dbReference type="PANTHER" id="PTHR30250">
    <property type="entry name" value="PST FAMILY PREDICTED COLANIC ACID TRANSPORTER"/>
    <property type="match status" value="1"/>
</dbReference>
<feature type="transmembrane region" description="Helical" evidence="6">
    <location>
        <begin position="47"/>
        <end position="70"/>
    </location>
</feature>
<comment type="caution">
    <text evidence="7">The sequence shown here is derived from an EMBL/GenBank/DDBJ whole genome shotgun (WGS) entry which is preliminary data.</text>
</comment>
<feature type="transmembrane region" description="Helical" evidence="6">
    <location>
        <begin position="349"/>
        <end position="376"/>
    </location>
</feature>
<evidence type="ECO:0000256" key="6">
    <source>
        <dbReference type="SAM" id="Phobius"/>
    </source>
</evidence>
<dbReference type="Proteomes" id="UP000742460">
    <property type="component" value="Unassembled WGS sequence"/>
</dbReference>
<feature type="transmembrane region" description="Helical" evidence="6">
    <location>
        <begin position="101"/>
        <end position="121"/>
    </location>
</feature>
<feature type="transmembrane region" description="Helical" evidence="6">
    <location>
        <begin position="164"/>
        <end position="186"/>
    </location>
</feature>
<feature type="transmembrane region" description="Helical" evidence="6">
    <location>
        <begin position="320"/>
        <end position="343"/>
    </location>
</feature>
<dbReference type="InterPro" id="IPR002797">
    <property type="entry name" value="Polysacc_synth"/>
</dbReference>
<keyword evidence="4 6" id="KW-1133">Transmembrane helix</keyword>
<evidence type="ECO:0000313" key="8">
    <source>
        <dbReference type="Proteomes" id="UP000742460"/>
    </source>
</evidence>
<reference evidence="7" key="1">
    <citation type="journal article" date="2021" name="PeerJ">
        <title>Extensive microbial diversity within the chicken gut microbiome revealed by metagenomics and culture.</title>
        <authorList>
            <person name="Gilroy R."/>
            <person name="Ravi A."/>
            <person name="Getino M."/>
            <person name="Pursley I."/>
            <person name="Horton D.L."/>
            <person name="Alikhan N.F."/>
            <person name="Baker D."/>
            <person name="Gharbi K."/>
            <person name="Hall N."/>
            <person name="Watson M."/>
            <person name="Adriaenssens E.M."/>
            <person name="Foster-Nyarko E."/>
            <person name="Jarju S."/>
            <person name="Secka A."/>
            <person name="Antonio M."/>
            <person name="Oren A."/>
            <person name="Chaudhuri R.R."/>
            <person name="La Ragione R."/>
            <person name="Hildebrand F."/>
            <person name="Pallen M.J."/>
        </authorList>
    </citation>
    <scope>NUCLEOTIDE SEQUENCE</scope>
    <source>
        <strain evidence="7">ChiGjej5B5-22894</strain>
    </source>
</reference>
<feature type="transmembrane region" description="Helical" evidence="6">
    <location>
        <begin position="133"/>
        <end position="152"/>
    </location>
</feature>
<feature type="transmembrane region" description="Helical" evidence="6">
    <location>
        <begin position="20"/>
        <end position="41"/>
    </location>
</feature>
<gene>
    <name evidence="7" type="ORF">K8V81_12910</name>
</gene>
<dbReference type="Pfam" id="PF01943">
    <property type="entry name" value="Polysacc_synt"/>
    <property type="match status" value="1"/>
</dbReference>
<feature type="transmembrane region" description="Helical" evidence="6">
    <location>
        <begin position="469"/>
        <end position="490"/>
    </location>
</feature>
<dbReference type="GO" id="GO:0005886">
    <property type="term" value="C:plasma membrane"/>
    <property type="evidence" value="ECO:0007669"/>
    <property type="project" value="UniProtKB-SubCell"/>
</dbReference>
<protein>
    <submittedName>
        <fullName evidence="7">Oligosaccharide flippase family protein</fullName>
    </submittedName>
</protein>
<name>A0A921MYQ9_9MICO</name>
<keyword evidence="5 6" id="KW-0472">Membrane</keyword>
<dbReference type="PANTHER" id="PTHR30250:SF11">
    <property type="entry name" value="O-ANTIGEN TRANSPORTER-RELATED"/>
    <property type="match status" value="1"/>
</dbReference>
<organism evidence="7 8">
    <name type="scientific">Brachybacterium massiliense</name>
    <dbReference type="NCBI Taxonomy" id="1755098"/>
    <lineage>
        <taxon>Bacteria</taxon>
        <taxon>Bacillati</taxon>
        <taxon>Actinomycetota</taxon>
        <taxon>Actinomycetes</taxon>
        <taxon>Micrococcales</taxon>
        <taxon>Dermabacteraceae</taxon>
        <taxon>Brachybacterium</taxon>
    </lineage>
</organism>
<proteinExistence type="predicted"/>
<evidence type="ECO:0000256" key="2">
    <source>
        <dbReference type="ARBA" id="ARBA00022475"/>
    </source>
</evidence>
<dbReference type="EMBL" id="DYUE01000305">
    <property type="protein sequence ID" value="HJG92612.1"/>
    <property type="molecule type" value="Genomic_DNA"/>
</dbReference>
<feature type="transmembrane region" description="Helical" evidence="6">
    <location>
        <begin position="388"/>
        <end position="405"/>
    </location>
</feature>